<comment type="caution">
    <text evidence="1">The sequence shown here is derived from an EMBL/GenBank/DDBJ whole genome shotgun (WGS) entry which is preliminary data.</text>
</comment>
<dbReference type="Pfam" id="PF20120">
    <property type="entry name" value="DUF6510"/>
    <property type="match status" value="1"/>
</dbReference>
<evidence type="ECO:0000313" key="1">
    <source>
        <dbReference type="EMBL" id="MFC4630734.1"/>
    </source>
</evidence>
<name>A0ABV9HKF2_9MICO</name>
<gene>
    <name evidence="1" type="ORF">ACFO6V_20980</name>
</gene>
<sequence length="90" mass="9194">MTNHLDGNVLAGALSEVFTADVTSARARCGGCGRMGALAEAMVYTNAPGLVARCAGCDQVLATIVDTGDRLILSLAGLSAIELTRPLSTR</sequence>
<proteinExistence type="predicted"/>
<accession>A0ABV9HKF2</accession>
<dbReference type="RefSeq" id="WP_377138883.1">
    <property type="nucleotide sequence ID" value="NZ_JBHSFI010000006.1"/>
</dbReference>
<reference evidence="2" key="1">
    <citation type="journal article" date="2019" name="Int. J. Syst. Evol. Microbiol.">
        <title>The Global Catalogue of Microorganisms (GCM) 10K type strain sequencing project: providing services to taxonomists for standard genome sequencing and annotation.</title>
        <authorList>
            <consortium name="The Broad Institute Genomics Platform"/>
            <consortium name="The Broad Institute Genome Sequencing Center for Infectious Disease"/>
            <person name="Wu L."/>
            <person name="Ma J."/>
        </authorList>
    </citation>
    <scope>NUCLEOTIDE SEQUENCE [LARGE SCALE GENOMIC DNA]</scope>
    <source>
        <strain evidence="2">CCUG 42722</strain>
    </source>
</reference>
<dbReference type="EMBL" id="JBHSFI010000006">
    <property type="protein sequence ID" value="MFC4630734.1"/>
    <property type="molecule type" value="Genomic_DNA"/>
</dbReference>
<protein>
    <submittedName>
        <fullName evidence="1">DUF6510 family protein</fullName>
    </submittedName>
</protein>
<dbReference type="Proteomes" id="UP001596011">
    <property type="component" value="Unassembled WGS sequence"/>
</dbReference>
<keyword evidence="2" id="KW-1185">Reference proteome</keyword>
<dbReference type="InterPro" id="IPR045423">
    <property type="entry name" value="DUF6510"/>
</dbReference>
<organism evidence="1 2">
    <name type="scientific">Promicromonospora alba</name>
    <dbReference type="NCBI Taxonomy" id="1616110"/>
    <lineage>
        <taxon>Bacteria</taxon>
        <taxon>Bacillati</taxon>
        <taxon>Actinomycetota</taxon>
        <taxon>Actinomycetes</taxon>
        <taxon>Micrococcales</taxon>
        <taxon>Promicromonosporaceae</taxon>
        <taxon>Promicromonospora</taxon>
    </lineage>
</organism>
<evidence type="ECO:0000313" key="2">
    <source>
        <dbReference type="Proteomes" id="UP001596011"/>
    </source>
</evidence>